<comment type="caution">
    <text evidence="2">The sequence shown here is derived from an EMBL/GenBank/DDBJ whole genome shotgun (WGS) entry which is preliminary data.</text>
</comment>
<dbReference type="AlphaFoldDB" id="A0A6A4F6B1"/>
<sequence length="40" mass="4339">MYGPRAELEDMDSMSSPKKHSHGCVSGVILCFIRLSTGVV</sequence>
<proteinExistence type="predicted"/>
<organism evidence="2 3">
    <name type="scientific">Phytophthora rubi</name>
    <dbReference type="NCBI Taxonomy" id="129364"/>
    <lineage>
        <taxon>Eukaryota</taxon>
        <taxon>Sar</taxon>
        <taxon>Stramenopiles</taxon>
        <taxon>Oomycota</taxon>
        <taxon>Peronosporomycetes</taxon>
        <taxon>Peronosporales</taxon>
        <taxon>Peronosporaceae</taxon>
        <taxon>Phytophthora</taxon>
    </lineage>
</organism>
<protein>
    <submittedName>
        <fullName evidence="2">Uncharacterized protein</fullName>
    </submittedName>
</protein>
<evidence type="ECO:0000256" key="1">
    <source>
        <dbReference type="SAM" id="MobiDB-lite"/>
    </source>
</evidence>
<name>A0A6A4F6B1_9STRA</name>
<accession>A0A6A4F6B1</accession>
<dbReference type="EMBL" id="QXFT01000831">
    <property type="protein sequence ID" value="KAE9334960.1"/>
    <property type="molecule type" value="Genomic_DNA"/>
</dbReference>
<feature type="region of interest" description="Disordered" evidence="1">
    <location>
        <begin position="1"/>
        <end position="22"/>
    </location>
</feature>
<keyword evidence="3" id="KW-1185">Reference proteome</keyword>
<evidence type="ECO:0000313" key="2">
    <source>
        <dbReference type="EMBL" id="KAE9334960.1"/>
    </source>
</evidence>
<dbReference type="Proteomes" id="UP000434957">
    <property type="component" value="Unassembled WGS sequence"/>
</dbReference>
<reference evidence="2 3" key="1">
    <citation type="submission" date="2018-08" db="EMBL/GenBank/DDBJ databases">
        <title>Genomic investigation of the strawberry pathogen Phytophthora fragariae indicates pathogenicity is determined by transcriptional variation in three key races.</title>
        <authorList>
            <person name="Adams T.M."/>
            <person name="Armitage A.D."/>
            <person name="Sobczyk M.K."/>
            <person name="Bates H.J."/>
            <person name="Dunwell J.M."/>
            <person name="Nellist C.F."/>
            <person name="Harrison R.J."/>
        </authorList>
    </citation>
    <scope>NUCLEOTIDE SEQUENCE [LARGE SCALE GENOMIC DNA]</scope>
    <source>
        <strain evidence="2 3">SCRP333</strain>
    </source>
</reference>
<evidence type="ECO:0000313" key="3">
    <source>
        <dbReference type="Proteomes" id="UP000434957"/>
    </source>
</evidence>
<gene>
    <name evidence="2" type="ORF">PR003_g13255</name>
</gene>